<protein>
    <recommendedName>
        <fullName evidence="2">DNA-directed DNA polymerase</fullName>
        <ecNumber evidence="2">2.7.7.7</ecNumber>
    </recommendedName>
</protein>
<feature type="compositionally biased region" description="Low complexity" evidence="10">
    <location>
        <begin position="606"/>
        <end position="625"/>
    </location>
</feature>
<dbReference type="GO" id="GO:0003677">
    <property type="term" value="F:DNA binding"/>
    <property type="evidence" value="ECO:0007669"/>
    <property type="project" value="UniProtKB-KW"/>
</dbReference>
<feature type="region of interest" description="Disordered" evidence="10">
    <location>
        <begin position="667"/>
        <end position="722"/>
    </location>
</feature>
<evidence type="ECO:0000256" key="5">
    <source>
        <dbReference type="ARBA" id="ARBA00022705"/>
    </source>
</evidence>
<dbReference type="InterPro" id="IPR012337">
    <property type="entry name" value="RNaseH-like_sf"/>
</dbReference>
<dbReference type="GO" id="GO:0000166">
    <property type="term" value="F:nucleotide binding"/>
    <property type="evidence" value="ECO:0007669"/>
    <property type="project" value="InterPro"/>
</dbReference>
<feature type="region of interest" description="Disordered" evidence="10">
    <location>
        <begin position="228"/>
        <end position="294"/>
    </location>
</feature>
<dbReference type="SUPFAM" id="SSF56672">
    <property type="entry name" value="DNA/RNA polymerases"/>
    <property type="match status" value="1"/>
</dbReference>
<dbReference type="Proteomes" id="UP000230233">
    <property type="component" value="Unassembled WGS sequence"/>
</dbReference>
<comment type="caution">
    <text evidence="13">The sequence shown here is derived from an EMBL/GenBank/DDBJ whole genome shotgun (WGS) entry which is preliminary data.</text>
</comment>
<dbReference type="EMBL" id="PDUG01000026">
    <property type="protein sequence ID" value="PIC12202.1"/>
    <property type="molecule type" value="Genomic_DNA"/>
</dbReference>
<dbReference type="STRING" id="1611254.A0A2G5SBB0"/>
<feature type="region of interest" description="Disordered" evidence="10">
    <location>
        <begin position="865"/>
        <end position="894"/>
    </location>
</feature>
<proteinExistence type="inferred from homology"/>
<feature type="compositionally biased region" description="Low complexity" evidence="10">
    <location>
        <begin position="702"/>
        <end position="716"/>
    </location>
</feature>
<feature type="compositionally biased region" description="Basic and acidic residues" evidence="10">
    <location>
        <begin position="882"/>
        <end position="894"/>
    </location>
</feature>
<dbReference type="PANTHER" id="PTHR33568:SF3">
    <property type="entry name" value="DNA-DIRECTED DNA POLYMERASE"/>
    <property type="match status" value="1"/>
</dbReference>
<evidence type="ECO:0000256" key="6">
    <source>
        <dbReference type="ARBA" id="ARBA00022932"/>
    </source>
</evidence>
<feature type="region of interest" description="Disordered" evidence="10">
    <location>
        <begin position="820"/>
        <end position="852"/>
    </location>
</feature>
<keyword evidence="4" id="KW-0548">Nucleotidyltransferase</keyword>
<evidence type="ECO:0000313" key="14">
    <source>
        <dbReference type="Proteomes" id="UP000230233"/>
    </source>
</evidence>
<dbReference type="InterPro" id="IPR001584">
    <property type="entry name" value="Integrase_cat-core"/>
</dbReference>
<organism evidence="13 14">
    <name type="scientific">Caenorhabditis nigoni</name>
    <dbReference type="NCBI Taxonomy" id="1611254"/>
    <lineage>
        <taxon>Eukaryota</taxon>
        <taxon>Metazoa</taxon>
        <taxon>Ecdysozoa</taxon>
        <taxon>Nematoda</taxon>
        <taxon>Chromadorea</taxon>
        <taxon>Rhabditida</taxon>
        <taxon>Rhabditina</taxon>
        <taxon>Rhabditomorpha</taxon>
        <taxon>Rhabditoidea</taxon>
        <taxon>Rhabditidae</taxon>
        <taxon>Peloderinae</taxon>
        <taxon>Caenorhabditis</taxon>
    </lineage>
</organism>
<accession>A0A2G5SBB0</accession>
<reference evidence="14" key="1">
    <citation type="submission" date="2017-10" db="EMBL/GenBank/DDBJ databases">
        <title>Rapid genome shrinkage in a self-fertile nematode reveals novel sperm competition proteins.</title>
        <authorList>
            <person name="Yin D."/>
            <person name="Schwarz E.M."/>
            <person name="Thomas C.G."/>
            <person name="Felde R.L."/>
            <person name="Korf I.F."/>
            <person name="Cutter A.D."/>
            <person name="Schartner C.M."/>
            <person name="Ralston E.J."/>
            <person name="Meyer B.J."/>
            <person name="Haag E.S."/>
        </authorList>
    </citation>
    <scope>NUCLEOTIDE SEQUENCE [LARGE SCALE GENOMIC DNA]</scope>
    <source>
        <strain evidence="14">JU1422</strain>
    </source>
</reference>
<dbReference type="Gene3D" id="3.90.1600.10">
    <property type="entry name" value="Palm domain of DNA polymerase"/>
    <property type="match status" value="1"/>
</dbReference>
<evidence type="ECO:0000256" key="10">
    <source>
        <dbReference type="SAM" id="MobiDB-lite"/>
    </source>
</evidence>
<name>A0A2G5SBB0_9PELO</name>
<evidence type="ECO:0000256" key="4">
    <source>
        <dbReference type="ARBA" id="ARBA00022695"/>
    </source>
</evidence>
<evidence type="ECO:0000256" key="1">
    <source>
        <dbReference type="ARBA" id="ARBA00005755"/>
    </source>
</evidence>
<feature type="transmembrane region" description="Helical" evidence="11">
    <location>
        <begin position="302"/>
        <end position="320"/>
    </location>
</feature>
<dbReference type="EC" id="2.7.7.7" evidence="2"/>
<dbReference type="Pfam" id="PF18701">
    <property type="entry name" value="DUF5641"/>
    <property type="match status" value="1"/>
</dbReference>
<evidence type="ECO:0000256" key="3">
    <source>
        <dbReference type="ARBA" id="ARBA00022679"/>
    </source>
</evidence>
<keyword evidence="5" id="KW-0235">DNA replication</keyword>
<evidence type="ECO:0000256" key="8">
    <source>
        <dbReference type="ARBA" id="ARBA00049244"/>
    </source>
</evidence>
<evidence type="ECO:0000256" key="2">
    <source>
        <dbReference type="ARBA" id="ARBA00012417"/>
    </source>
</evidence>
<feature type="compositionally biased region" description="Low complexity" evidence="10">
    <location>
        <begin position="980"/>
        <end position="990"/>
    </location>
</feature>
<dbReference type="InterPro" id="IPR036397">
    <property type="entry name" value="RNaseH_sf"/>
</dbReference>
<evidence type="ECO:0000256" key="7">
    <source>
        <dbReference type="ARBA" id="ARBA00023125"/>
    </source>
</evidence>
<dbReference type="Gene3D" id="3.40.960.10">
    <property type="entry name" value="VSR Endonuclease"/>
    <property type="match status" value="1"/>
</dbReference>
<feature type="region of interest" description="Disordered" evidence="10">
    <location>
        <begin position="974"/>
        <end position="998"/>
    </location>
</feature>
<keyword evidence="9" id="KW-0175">Coiled coil</keyword>
<feature type="domain" description="Integrase catalytic" evidence="12">
    <location>
        <begin position="1"/>
        <end position="118"/>
    </location>
</feature>
<evidence type="ECO:0000259" key="12">
    <source>
        <dbReference type="PROSITE" id="PS50994"/>
    </source>
</evidence>
<dbReference type="PROSITE" id="PS50994">
    <property type="entry name" value="INTEGRASE"/>
    <property type="match status" value="1"/>
</dbReference>
<dbReference type="GO" id="GO:0015074">
    <property type="term" value="P:DNA integration"/>
    <property type="evidence" value="ECO:0007669"/>
    <property type="project" value="InterPro"/>
</dbReference>
<comment type="catalytic activity">
    <reaction evidence="8">
        <text>DNA(n) + a 2'-deoxyribonucleoside 5'-triphosphate = DNA(n+1) + diphosphate</text>
        <dbReference type="Rhea" id="RHEA:22508"/>
        <dbReference type="Rhea" id="RHEA-COMP:17339"/>
        <dbReference type="Rhea" id="RHEA-COMP:17340"/>
        <dbReference type="ChEBI" id="CHEBI:33019"/>
        <dbReference type="ChEBI" id="CHEBI:61560"/>
        <dbReference type="ChEBI" id="CHEBI:173112"/>
        <dbReference type="EC" id="2.7.7.7"/>
    </reaction>
</comment>
<evidence type="ECO:0000256" key="9">
    <source>
        <dbReference type="SAM" id="Coils"/>
    </source>
</evidence>
<dbReference type="SUPFAM" id="SSF52980">
    <property type="entry name" value="Restriction endonuclease-like"/>
    <property type="match status" value="1"/>
</dbReference>
<evidence type="ECO:0000256" key="11">
    <source>
        <dbReference type="SAM" id="Phobius"/>
    </source>
</evidence>
<dbReference type="GO" id="GO:0042575">
    <property type="term" value="C:DNA polymerase complex"/>
    <property type="evidence" value="ECO:0007669"/>
    <property type="project" value="UniProtKB-ARBA"/>
</dbReference>
<dbReference type="Pfam" id="PF07245">
    <property type="entry name" value="Phlebovirus_G2"/>
    <property type="match status" value="1"/>
</dbReference>
<dbReference type="GO" id="GO:0003887">
    <property type="term" value="F:DNA-directed DNA polymerase activity"/>
    <property type="evidence" value="ECO:0007669"/>
    <property type="project" value="UniProtKB-KW"/>
</dbReference>
<dbReference type="GO" id="GO:0006260">
    <property type="term" value="P:DNA replication"/>
    <property type="evidence" value="ECO:0007669"/>
    <property type="project" value="UniProtKB-KW"/>
</dbReference>
<keyword evidence="11" id="KW-0812">Transmembrane</keyword>
<dbReference type="InterPro" id="IPR043502">
    <property type="entry name" value="DNA/RNA_pol_sf"/>
</dbReference>
<dbReference type="GO" id="GO:0006281">
    <property type="term" value="P:DNA repair"/>
    <property type="evidence" value="ECO:0007669"/>
    <property type="project" value="UniProtKB-ARBA"/>
</dbReference>
<dbReference type="Pfam" id="PF03175">
    <property type="entry name" value="DNA_pol_B_2"/>
    <property type="match status" value="2"/>
</dbReference>
<keyword evidence="7" id="KW-0238">DNA-binding</keyword>
<dbReference type="SUPFAM" id="SSF53098">
    <property type="entry name" value="Ribonuclease H-like"/>
    <property type="match status" value="2"/>
</dbReference>
<dbReference type="InterPro" id="IPR011335">
    <property type="entry name" value="Restrct_endonuc-II-like"/>
</dbReference>
<keyword evidence="14" id="KW-1185">Reference proteome</keyword>
<feature type="coiled-coil region" evidence="9">
    <location>
        <begin position="1024"/>
        <end position="1061"/>
    </location>
</feature>
<keyword evidence="6" id="KW-0239">DNA-directed DNA polymerase</keyword>
<keyword evidence="3" id="KW-0808">Transferase</keyword>
<feature type="compositionally biased region" description="Polar residues" evidence="10">
    <location>
        <begin position="667"/>
        <end position="680"/>
    </location>
</feature>
<keyword evidence="11" id="KW-1133">Transmembrane helix</keyword>
<evidence type="ECO:0000313" key="13">
    <source>
        <dbReference type="EMBL" id="PIC12202.1"/>
    </source>
</evidence>
<feature type="region of interest" description="Disordered" evidence="10">
    <location>
        <begin position="597"/>
        <end position="625"/>
    </location>
</feature>
<dbReference type="InterPro" id="IPR040676">
    <property type="entry name" value="DUF5641"/>
</dbReference>
<feature type="compositionally biased region" description="Polar residues" evidence="10">
    <location>
        <begin position="690"/>
        <end position="701"/>
    </location>
</feature>
<dbReference type="InterPro" id="IPR023211">
    <property type="entry name" value="DNA_pol_palm_dom_sf"/>
</dbReference>
<dbReference type="Gene3D" id="3.30.420.10">
    <property type="entry name" value="Ribonuclease H-like superfamily/Ribonuclease H"/>
    <property type="match status" value="2"/>
</dbReference>
<feature type="compositionally biased region" description="Basic and acidic residues" evidence="10">
    <location>
        <begin position="228"/>
        <end position="291"/>
    </location>
</feature>
<keyword evidence="11" id="KW-0472">Membrane</keyword>
<dbReference type="InterPro" id="IPR004868">
    <property type="entry name" value="DNA-dir_DNA_pol_B_mt/vir"/>
</dbReference>
<dbReference type="PANTHER" id="PTHR33568">
    <property type="entry name" value="DNA POLYMERASE"/>
    <property type="match status" value="1"/>
</dbReference>
<dbReference type="OrthoDB" id="8962756at2759"/>
<dbReference type="InterPro" id="IPR009878">
    <property type="entry name" value="Phlebovirus_G2_fusion"/>
</dbReference>
<gene>
    <name evidence="13" type="ORF">B9Z55_028556</name>
</gene>
<comment type="similarity">
    <text evidence="1">Belongs to the DNA polymerase type-B family.</text>
</comment>
<sequence length="2527" mass="290626">MGRRGIPETVTSDNATTFKAAAEVATNAYKIECFLAKKRIKWYFNTAAAPWEGGVWEKMVGLVKKALKHAIGEQALSRKDFETIVVECESIVNQRPLTYSGETENEAIRPIDLISPKIIFPTYDEKMLNDEYLEYTYRFREVLKHVKRFWQVFCTDYQNQNRIYESVKFGKKAHSNKVIPVVGEIVLVKSDQKPRNKWKMARVVELKPGSDGISIEKSKEKEPRKILKAEEGKEKGRGDVKERTNRNGEQKLVKDKNFMEPSKSSKERSGSIVRDRVQTRSQTRKEREENQQGRTIRQKVNLVNITMLAILTMLIMLTGIKGSPQNKIKPKPTYAAPNTEDIFEKFKCEEWGHQLVVTTSVVTNGEETREEHVLAEGEIETMMITGGQVSIELTGIGDESGLAIMGKSFLQKEEQISLASEAVEKLALECNEELKCKYRETCNCNPGGDEANCQCSEVDLYKILEHKDYKLPIITEKYQLAVTKDKTPVLRMKHNQVHLKVNFNQKYDIAVTKSEVDCEISEYSEFKGCYHCNQGAVQKIICKAGKETHAKLSCNNTEFIDILTCNEKGFENEIYRKFEETNPVDTCKNRRNQQNYQQNCPTNQANYPINQPIQNYQPNQQNQQCNQQNQLFNQQTQNNPTQNYPVTQQPQNLQTSQLNYQANQGMHNQSINNHSNNYPANYQRYLPGIPQNTPQVNPQRMSPQSNPANPNQSQSNTAANPVPKTFQQKKEEVYRLIQEVFYLAPQEDVLELCEISEVMLRINDNSVETRQNERERGVTNREREKEDSLTNYFVIFYAAAELHQSVYSPPQVNSIRQCTVHPSQSTPSVNSISQSTPSVSQLHQSTPSVSQLHQSTPSVSQLHQSVQTPSVCRPGVSGIPTIKERTGEMSTGERRDESDIMEWFKKHWLPFFTIANMFYSQAVKKPPSKDSLNESPKHAVRQTREQLFERKIHLGREATPSRQPSRTEVMENFNENVPLATSAPTTTPTEKSPKEAMQEEHVRLFLSFLVSQEIIIPNAKRRRLARCQEDIQRIEKEEERIREEKRRLTKEEERLAEEKGRIRGTKESLLMKPNKPMKKSMEKDNALRKQNMDEPKKKTNSQVIAMCDDERTSLESQVTEQKIWKKRKMLGGDGEPVKKRKTLQYGGGSDVFKKNTEFPTKKEMKFFQKFTEISTEPRLKRQNAAYEALEPMRIKFKGVNAMTNTYKLQHHVARLIDIFIRKMIKQADGNLTDTKYWIRLTHSGYAEKDGFYVNHKTYANVDGGVIVNMIAAQMQSNKELRLDESFGVAMNVFTNAPPLAMIGRGPRKIEKLRNDILKKNFGIKNNRVIGSTHCLPKALALGMLHYEMSTAPTAEKKKELETKLHTLTRSDASFAAREMNQLEMAQDLLRDAGMDEDKEEHGRGDLITLAKHLSDYQIFLWEVQENEIVATELERFNEDGKKFIGLFYQNGHYEFVTHILDPKPARFCYKCSTFAGDNHQKECKARCKRCGSFDCQPRNERIKCDVCNICFKSQKCFDAHKLTPKAGALSHCEKYFYCQECLTYDRTSKYRGVPHVCGATSYCNTCRGMKNIGHECTHTIPSTEKKEKSKEKQKSWKVIVYDVECVVAESGKYNGNFATPKTSTKECFIGFVERGPKHEPNLICVRMFCNECRGRDGCQQCREPWYYSYQNGPQDEMEEDSYQDSDENQGQIIRVQKRYTPLARFGEFLLKDSRANGAYIIAHNGGRYDHVLMLAELDRQAGMHATEPKVILNGMTIITGEFKYKKQKLHFRDSMQFLAMGLAKMPEAFELTGEVKGFFPHLYNHPDNYGRVLDTLPDKEYYGPEFMRPEVREKFDEWHAECYRDGFNLHEELLKYCQSDVRILALTMIAFIEKCELLFNGWNPIIHGCTLASYIFFVLKNEYIKEGDVGYIPESGYGRDKNSILAYKYLQWLEKKNPSLKLQYGLKGGEHKISANGHNYSVDGYNKDTNEVFEVHGCLWHGCPKCNTIPEKKTPQTNGLTIKELYDRTKRREKDIEDAGYKLIVAWECEIRAELEKDAEMRKFFELNKYTRRLLPRDALYGGRTQAFRSITEAENDIRLDYYDFVSMYPYLNAGGTAYPRGNPQVIVDNLPDPNQPLTKRGIVFCDVLPEPSAPMGLLPQKIHKKLMFVLCRTCAEKQRGPCTHRKVSQRFITGAWPTDELQKAISSGYKVLKYHEIWHWPDSQWVTEGFFTDYIKPLLTLKHQSSGWPKENMSDKEKKEYVDWILEKDGVQLDPSKIQKNKAMRSLTKIFLNAAWGKFAQNPLKSETILIQKSDARTLTNFFNDSKFEPISMVPFGEDKLWISRKPKDEALRTTPFTNLAIAAITTSSARLRLTEAIERVGVDNMIYCDTDSLIFKRHKDEDPLGDLKGQQLGYLVNEIPKGSELVEVVTMAPKVYGLKVKNSDGTFTECVKAKGMTMTSENTGIITFDAMKKSMNDYINDGFAKPLEGKMLRFRRGDNALDGIWTCTMKKELNPRMDKGHYVDGVSIPYGQLPRGTRLINDYPF</sequence>